<dbReference type="Gramene" id="Mp7g10550.1">
    <property type="protein sequence ID" value="Mp7g10550.1.cds1"/>
    <property type="gene ID" value="Mp7g10550"/>
</dbReference>
<organism evidence="2 3">
    <name type="scientific">Marchantia polymorpha</name>
    <name type="common">Common liverwort</name>
    <name type="synonym">Marchantia aquatica</name>
    <dbReference type="NCBI Taxonomy" id="3197"/>
    <lineage>
        <taxon>Eukaryota</taxon>
        <taxon>Viridiplantae</taxon>
        <taxon>Streptophyta</taxon>
        <taxon>Embryophyta</taxon>
        <taxon>Marchantiophyta</taxon>
        <taxon>Marchantiopsida</taxon>
        <taxon>Marchantiidae</taxon>
        <taxon>Marchantiales</taxon>
        <taxon>Marchantiaceae</taxon>
        <taxon>Marchantia</taxon>
    </lineage>
</organism>
<dbReference type="AlphaFoldDB" id="A0A2R6XST0"/>
<sequence length="96" mass="10985">MRERERERTRDGTMERLRPKPQSQHRGGFNLEGMGGMSGSKSSAEINRSRFQVYVRCWLEVLCSHKSKVISAQCQSLLDPDHKSSLGNQTECRIFG</sequence>
<evidence type="ECO:0000313" key="2">
    <source>
        <dbReference type="EMBL" id="PTQ49174.1"/>
    </source>
</evidence>
<dbReference type="Proteomes" id="UP000244005">
    <property type="component" value="Unassembled WGS sequence"/>
</dbReference>
<evidence type="ECO:0000313" key="3">
    <source>
        <dbReference type="Proteomes" id="UP000244005"/>
    </source>
</evidence>
<proteinExistence type="predicted"/>
<dbReference type="EMBL" id="KZ772675">
    <property type="protein sequence ID" value="PTQ49174.1"/>
    <property type="molecule type" value="Genomic_DNA"/>
</dbReference>
<evidence type="ECO:0000256" key="1">
    <source>
        <dbReference type="SAM" id="MobiDB-lite"/>
    </source>
</evidence>
<keyword evidence="3" id="KW-1185">Reference proteome</keyword>
<name>A0A2R6XST0_MARPO</name>
<reference evidence="3" key="1">
    <citation type="journal article" date="2017" name="Cell">
        <title>Insights into land plant evolution garnered from the Marchantia polymorpha genome.</title>
        <authorList>
            <person name="Bowman J.L."/>
            <person name="Kohchi T."/>
            <person name="Yamato K.T."/>
            <person name="Jenkins J."/>
            <person name="Shu S."/>
            <person name="Ishizaki K."/>
            <person name="Yamaoka S."/>
            <person name="Nishihama R."/>
            <person name="Nakamura Y."/>
            <person name="Berger F."/>
            <person name="Adam C."/>
            <person name="Aki S.S."/>
            <person name="Althoff F."/>
            <person name="Araki T."/>
            <person name="Arteaga-Vazquez M.A."/>
            <person name="Balasubrmanian S."/>
            <person name="Barry K."/>
            <person name="Bauer D."/>
            <person name="Boehm C.R."/>
            <person name="Briginshaw L."/>
            <person name="Caballero-Perez J."/>
            <person name="Catarino B."/>
            <person name="Chen F."/>
            <person name="Chiyoda S."/>
            <person name="Chovatia M."/>
            <person name="Davies K.M."/>
            <person name="Delmans M."/>
            <person name="Demura T."/>
            <person name="Dierschke T."/>
            <person name="Dolan L."/>
            <person name="Dorantes-Acosta A.E."/>
            <person name="Eklund D.M."/>
            <person name="Florent S.N."/>
            <person name="Flores-Sandoval E."/>
            <person name="Fujiyama A."/>
            <person name="Fukuzawa H."/>
            <person name="Galik B."/>
            <person name="Grimanelli D."/>
            <person name="Grimwood J."/>
            <person name="Grossniklaus U."/>
            <person name="Hamada T."/>
            <person name="Haseloff J."/>
            <person name="Hetherington A.J."/>
            <person name="Higo A."/>
            <person name="Hirakawa Y."/>
            <person name="Hundley H.N."/>
            <person name="Ikeda Y."/>
            <person name="Inoue K."/>
            <person name="Inoue S.I."/>
            <person name="Ishida S."/>
            <person name="Jia Q."/>
            <person name="Kakita M."/>
            <person name="Kanazawa T."/>
            <person name="Kawai Y."/>
            <person name="Kawashima T."/>
            <person name="Kennedy M."/>
            <person name="Kinose K."/>
            <person name="Kinoshita T."/>
            <person name="Kohara Y."/>
            <person name="Koide E."/>
            <person name="Komatsu K."/>
            <person name="Kopischke S."/>
            <person name="Kubo M."/>
            <person name="Kyozuka J."/>
            <person name="Lagercrantz U."/>
            <person name="Lin S.S."/>
            <person name="Lindquist E."/>
            <person name="Lipzen A.M."/>
            <person name="Lu C.W."/>
            <person name="De Luna E."/>
            <person name="Martienssen R.A."/>
            <person name="Minamino N."/>
            <person name="Mizutani M."/>
            <person name="Mizutani M."/>
            <person name="Mochizuki N."/>
            <person name="Monte I."/>
            <person name="Mosher R."/>
            <person name="Nagasaki H."/>
            <person name="Nakagami H."/>
            <person name="Naramoto S."/>
            <person name="Nishitani K."/>
            <person name="Ohtani M."/>
            <person name="Okamoto T."/>
            <person name="Okumura M."/>
            <person name="Phillips J."/>
            <person name="Pollak B."/>
            <person name="Reinders A."/>
            <person name="Rovekamp M."/>
            <person name="Sano R."/>
            <person name="Sawa S."/>
            <person name="Schmid M.W."/>
            <person name="Shirakawa M."/>
            <person name="Solano R."/>
            <person name="Spunde A."/>
            <person name="Suetsugu N."/>
            <person name="Sugano S."/>
            <person name="Sugiyama A."/>
            <person name="Sun R."/>
            <person name="Suzuki Y."/>
            <person name="Takenaka M."/>
            <person name="Takezawa D."/>
            <person name="Tomogane H."/>
            <person name="Tsuzuki M."/>
            <person name="Ueda T."/>
            <person name="Umeda M."/>
            <person name="Ward J.M."/>
            <person name="Watanabe Y."/>
            <person name="Yazaki K."/>
            <person name="Yokoyama R."/>
            <person name="Yoshitake Y."/>
            <person name="Yotsui I."/>
            <person name="Zachgo S."/>
            <person name="Schmutz J."/>
        </authorList>
    </citation>
    <scope>NUCLEOTIDE SEQUENCE [LARGE SCALE GENOMIC DNA]</scope>
    <source>
        <strain evidence="3">Tak-1</strain>
    </source>
</reference>
<protein>
    <submittedName>
        <fullName evidence="2">Uncharacterized protein</fullName>
    </submittedName>
</protein>
<accession>A0A2R6XST0</accession>
<gene>
    <name evidence="2" type="ORF">MARPO_0003s0074</name>
</gene>
<feature type="region of interest" description="Disordered" evidence="1">
    <location>
        <begin position="1"/>
        <end position="43"/>
    </location>
</feature>
<feature type="compositionally biased region" description="Basic and acidic residues" evidence="1">
    <location>
        <begin position="1"/>
        <end position="18"/>
    </location>
</feature>